<keyword evidence="2" id="KW-0479">Metal-binding</keyword>
<name>A0A2P6NL09_9EUKA</name>
<dbReference type="Pfam" id="PF18131">
    <property type="entry name" value="KN17_SH3"/>
    <property type="match status" value="1"/>
</dbReference>
<accession>A0A2P6NL09</accession>
<dbReference type="GO" id="GO:0005634">
    <property type="term" value="C:nucleus"/>
    <property type="evidence" value="ECO:0007669"/>
    <property type="project" value="TreeGrafter"/>
</dbReference>
<dbReference type="InterPro" id="IPR041330">
    <property type="entry name" value="KN17_SH3"/>
</dbReference>
<dbReference type="Gene3D" id="2.30.30.30">
    <property type="match status" value="1"/>
</dbReference>
<comment type="similarity">
    <text evidence="1">Belongs to the KIN17 family.</text>
</comment>
<dbReference type="Pfam" id="PF10357">
    <property type="entry name" value="WH_KIN17"/>
    <property type="match status" value="1"/>
</dbReference>
<dbReference type="GO" id="GO:0006974">
    <property type="term" value="P:DNA damage response"/>
    <property type="evidence" value="ECO:0007669"/>
    <property type="project" value="TreeGrafter"/>
</dbReference>
<feature type="domain" description="DNA/RNA-binding protein Kin17 WH-like" evidence="6">
    <location>
        <begin position="52"/>
        <end position="178"/>
    </location>
</feature>
<dbReference type="InParanoid" id="A0A2P6NL09"/>
<dbReference type="InterPro" id="IPR019447">
    <property type="entry name" value="DNA/RNA-bd_Kin17_WH-like_dom"/>
</dbReference>
<dbReference type="EMBL" id="MDYQ01000218">
    <property type="protein sequence ID" value="PRP78532.1"/>
    <property type="molecule type" value="Genomic_DNA"/>
</dbReference>
<keyword evidence="5" id="KW-0175">Coiled coil</keyword>
<gene>
    <name evidence="8" type="ORF">PROFUN_09289</name>
    <name evidence="7" type="ORF">PROFUN_13589</name>
</gene>
<evidence type="ECO:0000259" key="6">
    <source>
        <dbReference type="SMART" id="SM01253"/>
    </source>
</evidence>
<evidence type="ECO:0000256" key="1">
    <source>
        <dbReference type="ARBA" id="ARBA00008517"/>
    </source>
</evidence>
<sequence length="412" mass="47800">MPKHDVMSPKAIANRIKAKGLQKLRWYCQMCSKQCRDANGFKCHVESESHQRNMLLFAEKPSKYINTFSKQFESGMMSIIANNFKSTRVQANVVYREYIKDKTHIHMNATHWVTLTGFVMHLGKTGRCKVEETPKGWYITYIERDPVLLERQAAAEKKERMELDDTEREKLDIERRVKNAQQHSTVTDVKPTEMKPIDRPIGFSLGLGSKLPTLAKPIKKIEVVEEETNGKEEAMEAEPIEKAPVIEIPSTTNNYADTKWDQKERKEETIKKTTNAMEDIMMEEERKRDRKNRTDYWLKEGIVVKVMNKRLKDGKYYKEKAIVREVIDKYVGVVQMIEGGDKIKLDQDQLETVLPSFGGKVLILNGGYRDFEGTLQCIEEDKFKGQVRIDNGPYHGRTVSLPYEDFSKLYTQ</sequence>
<feature type="coiled-coil region" evidence="5">
    <location>
        <begin position="149"/>
        <end position="183"/>
    </location>
</feature>
<dbReference type="SUPFAM" id="SSF57667">
    <property type="entry name" value="beta-beta-alpha zinc fingers"/>
    <property type="match status" value="1"/>
</dbReference>
<evidence type="ECO:0000313" key="8">
    <source>
        <dbReference type="EMBL" id="PRP84616.1"/>
    </source>
</evidence>
<dbReference type="Pfam" id="PF25092">
    <property type="entry name" value="SH3_KIN17_C"/>
    <property type="match status" value="1"/>
</dbReference>
<proteinExistence type="inferred from homology"/>
<dbReference type="Pfam" id="PF25095">
    <property type="entry name" value="C2H2-zf_KIN17"/>
    <property type="match status" value="1"/>
</dbReference>
<evidence type="ECO:0000256" key="3">
    <source>
        <dbReference type="ARBA" id="ARBA00022771"/>
    </source>
</evidence>
<dbReference type="GO" id="GO:0006260">
    <property type="term" value="P:DNA replication"/>
    <property type="evidence" value="ECO:0007669"/>
    <property type="project" value="TreeGrafter"/>
</dbReference>
<evidence type="ECO:0000256" key="2">
    <source>
        <dbReference type="ARBA" id="ARBA00022723"/>
    </source>
</evidence>
<dbReference type="FunFam" id="1.10.10.2030:FF:000001">
    <property type="entry name" value="DNA/RNA-binding protein KIN17, putative"/>
    <property type="match status" value="1"/>
</dbReference>
<dbReference type="AlphaFoldDB" id="A0A2P6NL09"/>
<evidence type="ECO:0000256" key="4">
    <source>
        <dbReference type="ARBA" id="ARBA00022833"/>
    </source>
</evidence>
<keyword evidence="4" id="KW-0862">Zinc</keyword>
<dbReference type="Gene3D" id="1.10.10.2030">
    <property type="entry name" value="DNA/RNA-binding protein Kin17, conserved domain"/>
    <property type="match status" value="1"/>
</dbReference>
<dbReference type="GO" id="GO:0003690">
    <property type="term" value="F:double-stranded DNA binding"/>
    <property type="evidence" value="ECO:0007669"/>
    <property type="project" value="TreeGrafter"/>
</dbReference>
<evidence type="ECO:0000313" key="9">
    <source>
        <dbReference type="Proteomes" id="UP000241769"/>
    </source>
</evidence>
<dbReference type="InterPro" id="IPR056767">
    <property type="entry name" value="C2H2-Znf_KIN17"/>
</dbReference>
<dbReference type="InterPro" id="IPR037321">
    <property type="entry name" value="KIN17-like"/>
</dbReference>
<dbReference type="EMBL" id="MDYQ01000060">
    <property type="protein sequence ID" value="PRP84616.1"/>
    <property type="molecule type" value="Genomic_DNA"/>
</dbReference>
<keyword evidence="9" id="KW-1185">Reference proteome</keyword>
<dbReference type="InterPro" id="IPR036236">
    <property type="entry name" value="Znf_C2H2_sf"/>
</dbReference>
<comment type="caution">
    <text evidence="8">The sequence shown here is derived from an EMBL/GenBank/DDBJ whole genome shotgun (WGS) entry which is preliminary data.</text>
</comment>
<dbReference type="SMART" id="SM01253">
    <property type="entry name" value="Kin17_mid"/>
    <property type="match status" value="1"/>
</dbReference>
<dbReference type="InterPro" id="IPR041995">
    <property type="entry name" value="KOW_KIN17"/>
</dbReference>
<evidence type="ECO:0000313" key="7">
    <source>
        <dbReference type="EMBL" id="PRP78532.1"/>
    </source>
</evidence>
<keyword evidence="3" id="KW-0863">Zinc-finger</keyword>
<dbReference type="FunFam" id="2.30.30.30:FF:000021">
    <property type="entry name" value="DNA/RNA-binding protein KIN17, putative"/>
    <property type="match status" value="1"/>
</dbReference>
<dbReference type="Gene3D" id="2.30.30.140">
    <property type="match status" value="1"/>
</dbReference>
<dbReference type="STRING" id="1890364.A0A2P6NL09"/>
<dbReference type="GO" id="GO:0008270">
    <property type="term" value="F:zinc ion binding"/>
    <property type="evidence" value="ECO:0007669"/>
    <property type="project" value="UniProtKB-KW"/>
</dbReference>
<dbReference type="PANTHER" id="PTHR12805:SF0">
    <property type="entry name" value="DNA_RNA-BINDING PROTEIN KIN17"/>
    <property type="match status" value="1"/>
</dbReference>
<dbReference type="InterPro" id="IPR014722">
    <property type="entry name" value="Rib_uL2_dom2"/>
</dbReference>
<dbReference type="CDD" id="cd13155">
    <property type="entry name" value="KOW_KIN17"/>
    <property type="match status" value="1"/>
</dbReference>
<dbReference type="Proteomes" id="UP000241769">
    <property type="component" value="Unassembled WGS sequence"/>
</dbReference>
<protein>
    <recommendedName>
        <fullName evidence="6">DNA/RNA-binding protein Kin17 WH-like domain-containing protein</fullName>
    </recommendedName>
</protein>
<evidence type="ECO:0000256" key="5">
    <source>
        <dbReference type="SAM" id="Coils"/>
    </source>
</evidence>
<dbReference type="FunCoup" id="A0A2P6NL09">
    <property type="interactions" value="557"/>
</dbReference>
<dbReference type="InterPro" id="IPR038254">
    <property type="entry name" value="KIN17_WH-like_sf"/>
</dbReference>
<reference evidence="8 9" key="1">
    <citation type="journal article" date="2018" name="Genome Biol. Evol.">
        <title>Multiple Roots of Fruiting Body Formation in Amoebozoa.</title>
        <authorList>
            <person name="Hillmann F."/>
            <person name="Forbes G."/>
            <person name="Novohradska S."/>
            <person name="Ferling I."/>
            <person name="Riege K."/>
            <person name="Groth M."/>
            <person name="Westermann M."/>
            <person name="Marz M."/>
            <person name="Spaller T."/>
            <person name="Winckler T."/>
            <person name="Schaap P."/>
            <person name="Glockner G."/>
        </authorList>
    </citation>
    <scope>NUCLEOTIDE SEQUENCE [LARGE SCALE GENOMIC DNA]</scope>
    <source>
        <strain evidence="8 9">Jena</strain>
    </source>
</reference>
<dbReference type="PANTHER" id="PTHR12805">
    <property type="entry name" value="KIN17 KIN, ANTIGENIC DETERMINANT OF RECA PROTEIN HOMOLOG"/>
    <property type="match status" value="1"/>
</dbReference>
<organism evidence="8 9">
    <name type="scientific">Planoprotostelium fungivorum</name>
    <dbReference type="NCBI Taxonomy" id="1890364"/>
    <lineage>
        <taxon>Eukaryota</taxon>
        <taxon>Amoebozoa</taxon>
        <taxon>Evosea</taxon>
        <taxon>Variosea</taxon>
        <taxon>Cavosteliida</taxon>
        <taxon>Cavosteliaceae</taxon>
        <taxon>Planoprotostelium</taxon>
    </lineage>
</organism>
<dbReference type="OrthoDB" id="10266249at2759"/>